<comment type="caution">
    <text evidence="2">The sequence shown here is derived from an EMBL/GenBank/DDBJ whole genome shotgun (WGS) entry which is preliminary data.</text>
</comment>
<proteinExistence type="predicted"/>
<keyword evidence="3" id="KW-1185">Reference proteome</keyword>
<feature type="compositionally biased region" description="Basic residues" evidence="1">
    <location>
        <begin position="7"/>
        <end position="17"/>
    </location>
</feature>
<evidence type="ECO:0000313" key="3">
    <source>
        <dbReference type="Proteomes" id="UP000735302"/>
    </source>
</evidence>
<reference evidence="2 3" key="1">
    <citation type="journal article" date="2021" name="Elife">
        <title>Chloroplast acquisition without the gene transfer in kleptoplastic sea slugs, Plakobranchus ocellatus.</title>
        <authorList>
            <person name="Maeda T."/>
            <person name="Takahashi S."/>
            <person name="Yoshida T."/>
            <person name="Shimamura S."/>
            <person name="Takaki Y."/>
            <person name="Nagai Y."/>
            <person name="Toyoda A."/>
            <person name="Suzuki Y."/>
            <person name="Arimoto A."/>
            <person name="Ishii H."/>
            <person name="Satoh N."/>
            <person name="Nishiyama T."/>
            <person name="Hasebe M."/>
            <person name="Maruyama T."/>
            <person name="Minagawa J."/>
            <person name="Obokata J."/>
            <person name="Shigenobu S."/>
        </authorList>
    </citation>
    <scope>NUCLEOTIDE SEQUENCE [LARGE SCALE GENOMIC DNA]</scope>
</reference>
<dbReference type="AlphaFoldDB" id="A0AAV4C3R2"/>
<protein>
    <submittedName>
        <fullName evidence="2">Uncharacterized protein</fullName>
    </submittedName>
</protein>
<dbReference type="Proteomes" id="UP000735302">
    <property type="component" value="Unassembled WGS sequence"/>
</dbReference>
<sequence length="74" mass="8481">MPDFEKKRRKKKKRRKRGTELVSPQCTLVKSTKQQHTMMLRPRRKTGTPLHPNICGFCGFPPLDGCGLNDDDAV</sequence>
<gene>
    <name evidence="2" type="ORF">PoB_005648600</name>
</gene>
<evidence type="ECO:0000256" key="1">
    <source>
        <dbReference type="SAM" id="MobiDB-lite"/>
    </source>
</evidence>
<dbReference type="EMBL" id="BLXT01006199">
    <property type="protein sequence ID" value="GFO29981.1"/>
    <property type="molecule type" value="Genomic_DNA"/>
</dbReference>
<evidence type="ECO:0000313" key="2">
    <source>
        <dbReference type="EMBL" id="GFO29981.1"/>
    </source>
</evidence>
<organism evidence="2 3">
    <name type="scientific">Plakobranchus ocellatus</name>
    <dbReference type="NCBI Taxonomy" id="259542"/>
    <lineage>
        <taxon>Eukaryota</taxon>
        <taxon>Metazoa</taxon>
        <taxon>Spiralia</taxon>
        <taxon>Lophotrochozoa</taxon>
        <taxon>Mollusca</taxon>
        <taxon>Gastropoda</taxon>
        <taxon>Heterobranchia</taxon>
        <taxon>Euthyneura</taxon>
        <taxon>Panpulmonata</taxon>
        <taxon>Sacoglossa</taxon>
        <taxon>Placobranchoidea</taxon>
        <taxon>Plakobranchidae</taxon>
        <taxon>Plakobranchus</taxon>
    </lineage>
</organism>
<feature type="region of interest" description="Disordered" evidence="1">
    <location>
        <begin position="1"/>
        <end position="22"/>
    </location>
</feature>
<name>A0AAV4C3R2_9GAST</name>
<accession>A0AAV4C3R2</accession>